<dbReference type="Proteomes" id="UP000828390">
    <property type="component" value="Unassembled WGS sequence"/>
</dbReference>
<name>A0A9D4EEC3_DREPO</name>
<evidence type="ECO:0000256" key="1">
    <source>
        <dbReference type="SAM" id="MobiDB-lite"/>
    </source>
</evidence>
<organism evidence="2 3">
    <name type="scientific">Dreissena polymorpha</name>
    <name type="common">Zebra mussel</name>
    <name type="synonym">Mytilus polymorpha</name>
    <dbReference type="NCBI Taxonomy" id="45954"/>
    <lineage>
        <taxon>Eukaryota</taxon>
        <taxon>Metazoa</taxon>
        <taxon>Spiralia</taxon>
        <taxon>Lophotrochozoa</taxon>
        <taxon>Mollusca</taxon>
        <taxon>Bivalvia</taxon>
        <taxon>Autobranchia</taxon>
        <taxon>Heteroconchia</taxon>
        <taxon>Euheterodonta</taxon>
        <taxon>Imparidentia</taxon>
        <taxon>Neoheterodontei</taxon>
        <taxon>Myida</taxon>
        <taxon>Dreissenoidea</taxon>
        <taxon>Dreissenidae</taxon>
        <taxon>Dreissena</taxon>
    </lineage>
</organism>
<gene>
    <name evidence="2" type="ORF">DPMN_179624</name>
</gene>
<evidence type="ECO:0000313" key="2">
    <source>
        <dbReference type="EMBL" id="KAH3778171.1"/>
    </source>
</evidence>
<sequence length="112" mass="12560">MVRGLKFVPGQSRTHTVNQGIAGRYKASPDPKRYFNGPTRMPSSSRFDTDEHGSFELPLNAVLASGSQRTKPDVPGPTRVDKEIHGGYTVYMPDRTVLIRHLYGMGLYNYFV</sequence>
<protein>
    <submittedName>
        <fullName evidence="2">Uncharacterized protein</fullName>
    </submittedName>
</protein>
<reference evidence="2" key="2">
    <citation type="submission" date="2020-11" db="EMBL/GenBank/DDBJ databases">
        <authorList>
            <person name="McCartney M.A."/>
            <person name="Auch B."/>
            <person name="Kono T."/>
            <person name="Mallez S."/>
            <person name="Becker A."/>
            <person name="Gohl D.M."/>
            <person name="Silverstein K.A.T."/>
            <person name="Koren S."/>
            <person name="Bechman K.B."/>
            <person name="Herman A."/>
            <person name="Abrahante J.E."/>
            <person name="Garbe J."/>
        </authorList>
    </citation>
    <scope>NUCLEOTIDE SEQUENCE</scope>
    <source>
        <strain evidence="2">Duluth1</strain>
        <tissue evidence="2">Whole animal</tissue>
    </source>
</reference>
<accession>A0A9D4EEC3</accession>
<feature type="region of interest" description="Disordered" evidence="1">
    <location>
        <begin position="1"/>
        <end position="50"/>
    </location>
</feature>
<reference evidence="2" key="1">
    <citation type="journal article" date="2019" name="bioRxiv">
        <title>The Genome of the Zebra Mussel, Dreissena polymorpha: A Resource for Invasive Species Research.</title>
        <authorList>
            <person name="McCartney M.A."/>
            <person name="Auch B."/>
            <person name="Kono T."/>
            <person name="Mallez S."/>
            <person name="Zhang Y."/>
            <person name="Obille A."/>
            <person name="Becker A."/>
            <person name="Abrahante J.E."/>
            <person name="Garbe J."/>
            <person name="Badalamenti J.P."/>
            <person name="Herman A."/>
            <person name="Mangelson H."/>
            <person name="Liachko I."/>
            <person name="Sullivan S."/>
            <person name="Sone E.D."/>
            <person name="Koren S."/>
            <person name="Silverstein K.A.T."/>
            <person name="Beckman K.B."/>
            <person name="Gohl D.M."/>
        </authorList>
    </citation>
    <scope>NUCLEOTIDE SEQUENCE</scope>
    <source>
        <strain evidence="2">Duluth1</strain>
        <tissue evidence="2">Whole animal</tissue>
    </source>
</reference>
<dbReference type="EMBL" id="JAIWYP010000009">
    <property type="protein sequence ID" value="KAH3778171.1"/>
    <property type="molecule type" value="Genomic_DNA"/>
</dbReference>
<evidence type="ECO:0000313" key="3">
    <source>
        <dbReference type="Proteomes" id="UP000828390"/>
    </source>
</evidence>
<proteinExistence type="predicted"/>
<comment type="caution">
    <text evidence="2">The sequence shown here is derived from an EMBL/GenBank/DDBJ whole genome shotgun (WGS) entry which is preliminary data.</text>
</comment>
<dbReference type="AlphaFoldDB" id="A0A9D4EEC3"/>
<keyword evidence="3" id="KW-1185">Reference proteome</keyword>